<dbReference type="InterPro" id="IPR029044">
    <property type="entry name" value="Nucleotide-diphossugar_trans"/>
</dbReference>
<reference evidence="10 11" key="1">
    <citation type="submission" date="2014-01" db="EMBL/GenBank/DDBJ databases">
        <title>Marinomonas ushuaiensis DSM 15871 Genome Sequencing.</title>
        <authorList>
            <person name="Lai Q."/>
            <person name="Shao Z.S."/>
        </authorList>
    </citation>
    <scope>NUCLEOTIDE SEQUENCE [LARGE SCALE GENOMIC DNA]</scope>
    <source>
        <strain evidence="10 11">DSM 15871</strain>
    </source>
</reference>
<accession>X7E197</accession>
<dbReference type="SUPFAM" id="SSF53448">
    <property type="entry name" value="Nucleotide-diphospho-sugar transferases"/>
    <property type="match status" value="1"/>
</dbReference>
<evidence type="ECO:0000256" key="7">
    <source>
        <dbReference type="ARBA" id="ARBA00023150"/>
    </source>
</evidence>
<comment type="cofactor">
    <cofactor evidence="8">
        <name>Mg(2+)</name>
        <dbReference type="ChEBI" id="CHEBI:18420"/>
    </cofactor>
</comment>
<dbReference type="InterPro" id="IPR013482">
    <property type="entry name" value="Molybde_CF_guanTrfase"/>
</dbReference>
<keyword evidence="4 8" id="KW-0547">Nucleotide-binding</keyword>
<dbReference type="HAMAP" id="MF_00316">
    <property type="entry name" value="MobA"/>
    <property type="match status" value="1"/>
</dbReference>
<feature type="binding site" evidence="8">
    <location>
        <begin position="11"/>
        <end position="13"/>
    </location>
    <ligand>
        <name>GTP</name>
        <dbReference type="ChEBI" id="CHEBI:37565"/>
    </ligand>
</feature>
<organism evidence="10 11">
    <name type="scientific">Marinomonas ushuaiensis DSM 15871</name>
    <dbReference type="NCBI Taxonomy" id="1122207"/>
    <lineage>
        <taxon>Bacteria</taxon>
        <taxon>Pseudomonadati</taxon>
        <taxon>Pseudomonadota</taxon>
        <taxon>Gammaproteobacteria</taxon>
        <taxon>Oceanospirillales</taxon>
        <taxon>Oceanospirillaceae</taxon>
        <taxon>Marinomonas</taxon>
    </lineage>
</organism>
<evidence type="ECO:0000256" key="6">
    <source>
        <dbReference type="ARBA" id="ARBA00023134"/>
    </source>
</evidence>
<keyword evidence="2 8" id="KW-0808">Transferase</keyword>
<dbReference type="PANTHER" id="PTHR19136:SF81">
    <property type="entry name" value="MOLYBDENUM COFACTOR GUANYLYLTRANSFERASE"/>
    <property type="match status" value="1"/>
</dbReference>
<feature type="binding site" evidence="8">
    <location>
        <position position="70"/>
    </location>
    <ligand>
        <name>GTP</name>
        <dbReference type="ChEBI" id="CHEBI:37565"/>
    </ligand>
</feature>
<gene>
    <name evidence="8" type="primary">mobA</name>
    <name evidence="10" type="ORF">MUS1_05155</name>
</gene>
<comment type="subcellular location">
    <subcellularLocation>
        <location evidence="8">Cytoplasm</location>
    </subcellularLocation>
</comment>
<comment type="catalytic activity">
    <reaction evidence="8">
        <text>Mo-molybdopterin + GTP + H(+) = Mo-molybdopterin guanine dinucleotide + diphosphate</text>
        <dbReference type="Rhea" id="RHEA:34243"/>
        <dbReference type="ChEBI" id="CHEBI:15378"/>
        <dbReference type="ChEBI" id="CHEBI:33019"/>
        <dbReference type="ChEBI" id="CHEBI:37565"/>
        <dbReference type="ChEBI" id="CHEBI:71302"/>
        <dbReference type="ChEBI" id="CHEBI:71310"/>
        <dbReference type="EC" id="2.7.7.77"/>
    </reaction>
</comment>
<evidence type="ECO:0000259" key="9">
    <source>
        <dbReference type="Pfam" id="PF12804"/>
    </source>
</evidence>
<sequence length="191" mass="20858">MAYESLAGVILAGGKSTRMASQDKGLLLFDGQPMALRVALALEGVADVVFINANRNIELYRELGFEVISDVERHHDKGPLSGLFTCLQRVETSHLLVSPCDTPRISTAAFLALQVASIEKPNQIHYLTGESGFHPLHAILPTNAALLKLDGFLEQKNRNSVMAFYEFFGCASVVWGKGEELLNVNTPDELS</sequence>
<dbReference type="AlphaFoldDB" id="X7E197"/>
<evidence type="ECO:0000256" key="2">
    <source>
        <dbReference type="ARBA" id="ARBA00022679"/>
    </source>
</evidence>
<evidence type="ECO:0000256" key="8">
    <source>
        <dbReference type="HAMAP-Rule" id="MF_00316"/>
    </source>
</evidence>
<dbReference type="PANTHER" id="PTHR19136">
    <property type="entry name" value="MOLYBDENUM COFACTOR GUANYLYLTRANSFERASE"/>
    <property type="match status" value="1"/>
</dbReference>
<keyword evidence="7 8" id="KW-0501">Molybdenum cofactor biosynthesis</keyword>
<comment type="subunit">
    <text evidence="8">Monomer.</text>
</comment>
<keyword evidence="5 8" id="KW-0460">Magnesium</keyword>
<evidence type="ECO:0000313" key="11">
    <source>
        <dbReference type="Proteomes" id="UP000054058"/>
    </source>
</evidence>
<comment type="caution">
    <text evidence="10">The sequence shown here is derived from an EMBL/GenBank/DDBJ whole genome shotgun (WGS) entry which is preliminary data.</text>
</comment>
<comment type="function">
    <text evidence="8">Transfers a GMP moiety from GTP to Mo-molybdopterin (Mo-MPT) cofactor (Moco or molybdenum cofactor) to form Mo-molybdopterin guanine dinucleotide (Mo-MGD) cofactor.</text>
</comment>
<dbReference type="STRING" id="1122207.MUS1_05155"/>
<dbReference type="GO" id="GO:0005525">
    <property type="term" value="F:GTP binding"/>
    <property type="evidence" value="ECO:0007669"/>
    <property type="project" value="UniProtKB-UniRule"/>
</dbReference>
<dbReference type="Pfam" id="PF12804">
    <property type="entry name" value="NTP_transf_3"/>
    <property type="match status" value="1"/>
</dbReference>
<feature type="binding site" evidence="8">
    <location>
        <position position="101"/>
    </location>
    <ligand>
        <name>GTP</name>
        <dbReference type="ChEBI" id="CHEBI:37565"/>
    </ligand>
</feature>
<dbReference type="Proteomes" id="UP000054058">
    <property type="component" value="Unassembled WGS sequence"/>
</dbReference>
<feature type="binding site" evidence="8">
    <location>
        <position position="24"/>
    </location>
    <ligand>
        <name>GTP</name>
        <dbReference type="ChEBI" id="CHEBI:37565"/>
    </ligand>
</feature>
<dbReference type="EMBL" id="JAMB01000013">
    <property type="protein sequence ID" value="ETX09849.1"/>
    <property type="molecule type" value="Genomic_DNA"/>
</dbReference>
<dbReference type="CDD" id="cd02503">
    <property type="entry name" value="MobA"/>
    <property type="match status" value="1"/>
</dbReference>
<dbReference type="GO" id="GO:0061603">
    <property type="term" value="F:molybdenum cofactor guanylyltransferase activity"/>
    <property type="evidence" value="ECO:0007669"/>
    <property type="project" value="UniProtKB-EC"/>
</dbReference>
<dbReference type="GO" id="GO:0005737">
    <property type="term" value="C:cytoplasm"/>
    <property type="evidence" value="ECO:0007669"/>
    <property type="project" value="UniProtKB-SubCell"/>
</dbReference>
<proteinExistence type="inferred from homology"/>
<dbReference type="GO" id="GO:0006777">
    <property type="term" value="P:Mo-molybdopterin cofactor biosynthetic process"/>
    <property type="evidence" value="ECO:0007669"/>
    <property type="project" value="UniProtKB-KW"/>
</dbReference>
<keyword evidence="1 8" id="KW-0963">Cytoplasm</keyword>
<dbReference type="OrthoDB" id="9788394at2"/>
<dbReference type="Gene3D" id="3.90.550.10">
    <property type="entry name" value="Spore Coat Polysaccharide Biosynthesis Protein SpsA, Chain A"/>
    <property type="match status" value="1"/>
</dbReference>
<dbReference type="RefSeq" id="WP_036163233.1">
    <property type="nucleotide sequence ID" value="NZ_JAMB01000013.1"/>
</dbReference>
<protein>
    <recommendedName>
        <fullName evidence="8">Molybdenum cofactor guanylyltransferase</fullName>
        <shortName evidence="8">MoCo guanylyltransferase</shortName>
        <ecNumber evidence="8">2.7.7.77</ecNumber>
    </recommendedName>
    <alternativeName>
        <fullName evidence="8">GTP:molybdopterin guanylyltransferase</fullName>
    </alternativeName>
    <alternativeName>
        <fullName evidence="8">Mo-MPT guanylyltransferase</fullName>
    </alternativeName>
    <alternativeName>
        <fullName evidence="8">Molybdopterin guanylyltransferase</fullName>
    </alternativeName>
    <alternativeName>
        <fullName evidence="8">Molybdopterin-guanine dinucleotide synthase</fullName>
        <shortName evidence="8">MGD synthase</shortName>
    </alternativeName>
</protein>
<evidence type="ECO:0000256" key="5">
    <source>
        <dbReference type="ARBA" id="ARBA00022842"/>
    </source>
</evidence>
<comment type="similarity">
    <text evidence="8">Belongs to the MobA family.</text>
</comment>
<evidence type="ECO:0000313" key="10">
    <source>
        <dbReference type="EMBL" id="ETX09849.1"/>
    </source>
</evidence>
<comment type="domain">
    <text evidence="8">The N-terminal domain determines nucleotide recognition and specific binding, while the C-terminal domain determines the specific binding to the target protein.</text>
</comment>
<dbReference type="InterPro" id="IPR025877">
    <property type="entry name" value="MobA-like_NTP_Trfase"/>
</dbReference>
<dbReference type="PATRIC" id="fig|1122207.3.peg.2645"/>
<evidence type="ECO:0000256" key="1">
    <source>
        <dbReference type="ARBA" id="ARBA00022490"/>
    </source>
</evidence>
<feature type="domain" description="MobA-like NTP transferase" evidence="9">
    <location>
        <begin position="8"/>
        <end position="162"/>
    </location>
</feature>
<dbReference type="GO" id="GO:0046872">
    <property type="term" value="F:metal ion binding"/>
    <property type="evidence" value="ECO:0007669"/>
    <property type="project" value="UniProtKB-KW"/>
</dbReference>
<feature type="binding site" evidence="8">
    <location>
        <position position="52"/>
    </location>
    <ligand>
        <name>GTP</name>
        <dbReference type="ChEBI" id="CHEBI:37565"/>
    </ligand>
</feature>
<keyword evidence="6 8" id="KW-0342">GTP-binding</keyword>
<evidence type="ECO:0000256" key="4">
    <source>
        <dbReference type="ARBA" id="ARBA00022741"/>
    </source>
</evidence>
<dbReference type="EC" id="2.7.7.77" evidence="8"/>
<name>X7E197_9GAMM</name>
<dbReference type="eggNOG" id="COG0746">
    <property type="taxonomic scope" value="Bacteria"/>
</dbReference>
<keyword evidence="3 8" id="KW-0479">Metal-binding</keyword>
<feature type="binding site" evidence="8">
    <location>
        <position position="101"/>
    </location>
    <ligand>
        <name>Mg(2+)</name>
        <dbReference type="ChEBI" id="CHEBI:18420"/>
    </ligand>
</feature>
<keyword evidence="11" id="KW-1185">Reference proteome</keyword>
<evidence type="ECO:0000256" key="3">
    <source>
        <dbReference type="ARBA" id="ARBA00022723"/>
    </source>
</evidence>